<dbReference type="InterPro" id="IPR013083">
    <property type="entry name" value="Znf_RING/FYVE/PHD"/>
</dbReference>
<keyword evidence="2 4" id="KW-0863">Zinc-finger</keyword>
<reference evidence="6" key="1">
    <citation type="journal article" date="2018" name="DNA Res.">
        <title>Multiple hybrid de novo genome assembly of finger millet, an orphan allotetraploid crop.</title>
        <authorList>
            <person name="Hatakeyama M."/>
            <person name="Aluri S."/>
            <person name="Balachadran M.T."/>
            <person name="Sivarajan S.R."/>
            <person name="Patrignani A."/>
            <person name="Gruter S."/>
            <person name="Poveda L."/>
            <person name="Shimizu-Inatsugi R."/>
            <person name="Baeten J."/>
            <person name="Francoijs K.J."/>
            <person name="Nataraja K.N."/>
            <person name="Reddy Y.A.N."/>
            <person name="Phadnis S."/>
            <person name="Ravikumar R.L."/>
            <person name="Schlapbach R."/>
            <person name="Sreeman S.M."/>
            <person name="Shimizu K.K."/>
        </authorList>
    </citation>
    <scope>NUCLEOTIDE SEQUENCE</scope>
</reference>
<evidence type="ECO:0000256" key="1">
    <source>
        <dbReference type="ARBA" id="ARBA00022723"/>
    </source>
</evidence>
<dbReference type="PANTHER" id="PTHR45931:SF23">
    <property type="entry name" value="OS12G0134500 PROTEIN"/>
    <property type="match status" value="1"/>
</dbReference>
<keyword evidence="1" id="KW-0479">Metal-binding</keyword>
<accession>A0AAV5D8Q1</accession>
<dbReference type="InterPro" id="IPR051834">
    <property type="entry name" value="RING_finger_E3_ligase"/>
</dbReference>
<evidence type="ECO:0000259" key="5">
    <source>
        <dbReference type="PROSITE" id="PS50089"/>
    </source>
</evidence>
<protein>
    <recommendedName>
        <fullName evidence="5">RING-type domain-containing protein</fullName>
    </recommendedName>
</protein>
<organism evidence="6 7">
    <name type="scientific">Eleusine coracana subsp. coracana</name>
    <dbReference type="NCBI Taxonomy" id="191504"/>
    <lineage>
        <taxon>Eukaryota</taxon>
        <taxon>Viridiplantae</taxon>
        <taxon>Streptophyta</taxon>
        <taxon>Embryophyta</taxon>
        <taxon>Tracheophyta</taxon>
        <taxon>Spermatophyta</taxon>
        <taxon>Magnoliopsida</taxon>
        <taxon>Liliopsida</taxon>
        <taxon>Poales</taxon>
        <taxon>Poaceae</taxon>
        <taxon>PACMAD clade</taxon>
        <taxon>Chloridoideae</taxon>
        <taxon>Cynodonteae</taxon>
        <taxon>Eleusininae</taxon>
        <taxon>Eleusine</taxon>
    </lineage>
</organism>
<dbReference type="GO" id="GO:0008270">
    <property type="term" value="F:zinc ion binding"/>
    <property type="evidence" value="ECO:0007669"/>
    <property type="project" value="UniProtKB-KW"/>
</dbReference>
<evidence type="ECO:0000256" key="4">
    <source>
        <dbReference type="PROSITE-ProRule" id="PRU00175"/>
    </source>
</evidence>
<proteinExistence type="predicted"/>
<dbReference type="GO" id="GO:0005634">
    <property type="term" value="C:nucleus"/>
    <property type="evidence" value="ECO:0007669"/>
    <property type="project" value="TreeGrafter"/>
</dbReference>
<evidence type="ECO:0000256" key="2">
    <source>
        <dbReference type="ARBA" id="ARBA00022771"/>
    </source>
</evidence>
<reference evidence="6" key="2">
    <citation type="submission" date="2021-12" db="EMBL/GenBank/DDBJ databases">
        <title>Resequencing data analysis of finger millet.</title>
        <authorList>
            <person name="Hatakeyama M."/>
            <person name="Aluri S."/>
            <person name="Balachadran M.T."/>
            <person name="Sivarajan S.R."/>
            <person name="Poveda L."/>
            <person name="Shimizu-Inatsugi R."/>
            <person name="Schlapbach R."/>
            <person name="Sreeman S.M."/>
            <person name="Shimizu K.K."/>
        </authorList>
    </citation>
    <scope>NUCLEOTIDE SEQUENCE</scope>
</reference>
<dbReference type="GO" id="GO:0006511">
    <property type="term" value="P:ubiquitin-dependent protein catabolic process"/>
    <property type="evidence" value="ECO:0007669"/>
    <property type="project" value="TreeGrafter"/>
</dbReference>
<dbReference type="CDD" id="cd16454">
    <property type="entry name" value="RING-H2_PA-TM-RING"/>
    <property type="match status" value="1"/>
</dbReference>
<dbReference type="SUPFAM" id="SSF57850">
    <property type="entry name" value="RING/U-box"/>
    <property type="match status" value="1"/>
</dbReference>
<sequence length="149" mass="17315">MELMRSRAAADDEDTRIQHDEARVMEARRIRELWAEMQRFWLRSKAAIIMREARARENRCFRGVSASDKAILALREPNLDKPAAAAGQDCPVCFEDVKEGDMLRVMPCSHCFHMSCIYKWLRASGMCPCCRFKLPSEDEQHIYMMQLIG</sequence>
<dbReference type="InterPro" id="IPR001841">
    <property type="entry name" value="Znf_RING"/>
</dbReference>
<evidence type="ECO:0000313" key="7">
    <source>
        <dbReference type="Proteomes" id="UP001054889"/>
    </source>
</evidence>
<dbReference type="PROSITE" id="PS50089">
    <property type="entry name" value="ZF_RING_2"/>
    <property type="match status" value="1"/>
</dbReference>
<gene>
    <name evidence="6" type="primary">ga24818</name>
    <name evidence="6" type="ORF">PR202_ga24818</name>
</gene>
<keyword evidence="7" id="KW-1185">Reference proteome</keyword>
<keyword evidence="3" id="KW-0862">Zinc</keyword>
<feature type="domain" description="RING-type" evidence="5">
    <location>
        <begin position="90"/>
        <end position="131"/>
    </location>
</feature>
<evidence type="ECO:0000256" key="3">
    <source>
        <dbReference type="ARBA" id="ARBA00022833"/>
    </source>
</evidence>
<dbReference type="EMBL" id="BQKI01000013">
    <property type="protein sequence ID" value="GJN07029.1"/>
    <property type="molecule type" value="Genomic_DNA"/>
</dbReference>
<dbReference type="GO" id="GO:0061630">
    <property type="term" value="F:ubiquitin protein ligase activity"/>
    <property type="evidence" value="ECO:0007669"/>
    <property type="project" value="TreeGrafter"/>
</dbReference>
<dbReference type="Pfam" id="PF13639">
    <property type="entry name" value="zf-RING_2"/>
    <property type="match status" value="1"/>
</dbReference>
<dbReference type="Proteomes" id="UP001054889">
    <property type="component" value="Unassembled WGS sequence"/>
</dbReference>
<dbReference type="Gene3D" id="3.30.40.10">
    <property type="entry name" value="Zinc/RING finger domain, C3HC4 (zinc finger)"/>
    <property type="match status" value="1"/>
</dbReference>
<dbReference type="PANTHER" id="PTHR45931">
    <property type="entry name" value="SI:CH211-59O9.10"/>
    <property type="match status" value="1"/>
</dbReference>
<dbReference type="SMART" id="SM00184">
    <property type="entry name" value="RING"/>
    <property type="match status" value="1"/>
</dbReference>
<comment type="caution">
    <text evidence="6">The sequence shown here is derived from an EMBL/GenBank/DDBJ whole genome shotgun (WGS) entry which is preliminary data.</text>
</comment>
<name>A0AAV5D8Q1_ELECO</name>
<evidence type="ECO:0000313" key="6">
    <source>
        <dbReference type="EMBL" id="GJN07029.1"/>
    </source>
</evidence>
<dbReference type="AlphaFoldDB" id="A0AAV5D8Q1"/>